<sequence>MELFKKIISVILGLIMLVALIYGVYWLGLELIELLAKLQNEVVAALIGAMATVFVGIAAVIISQKQSKQRDIDESHRPKKVEIYTKFLDAVSGLMAAQNENVSKKGMTDQELVNYLVEFKTELLLWGSPQVIKRQLEFEEVSRSNGNIFTAVNNLYKAIREDIGLSNKGLNSHELVKMYLSDPGELDEILASNKSMQPTAKASAD</sequence>
<evidence type="ECO:0000256" key="1">
    <source>
        <dbReference type="SAM" id="Phobius"/>
    </source>
</evidence>
<keyword evidence="1" id="KW-0812">Transmembrane</keyword>
<accession>A0ABS1QWZ4</accession>
<feature type="transmembrane region" description="Helical" evidence="1">
    <location>
        <begin position="42"/>
        <end position="62"/>
    </location>
</feature>
<feature type="transmembrane region" description="Helical" evidence="1">
    <location>
        <begin position="7"/>
        <end position="27"/>
    </location>
</feature>
<gene>
    <name evidence="2" type="ORF">JKV55_18990</name>
</gene>
<proteinExistence type="predicted"/>
<keyword evidence="1" id="KW-0472">Membrane</keyword>
<evidence type="ECO:0000313" key="3">
    <source>
        <dbReference type="Proteomes" id="UP000638570"/>
    </source>
</evidence>
<evidence type="ECO:0000313" key="2">
    <source>
        <dbReference type="EMBL" id="MBL1379391.1"/>
    </source>
</evidence>
<dbReference type="EMBL" id="JAERTZ010000034">
    <property type="protein sequence ID" value="MBL1379391.1"/>
    <property type="molecule type" value="Genomic_DNA"/>
</dbReference>
<comment type="caution">
    <text evidence="2">The sequence shown here is derived from an EMBL/GenBank/DDBJ whole genome shotgun (WGS) entry which is preliminary data.</text>
</comment>
<organism evidence="2 3">
    <name type="scientific">Zobellella iuensis</name>
    <dbReference type="NCBI Taxonomy" id="2803811"/>
    <lineage>
        <taxon>Bacteria</taxon>
        <taxon>Pseudomonadati</taxon>
        <taxon>Pseudomonadota</taxon>
        <taxon>Gammaproteobacteria</taxon>
        <taxon>Aeromonadales</taxon>
        <taxon>Aeromonadaceae</taxon>
        <taxon>Zobellella</taxon>
    </lineage>
</organism>
<protein>
    <submittedName>
        <fullName evidence="2">Uncharacterized protein</fullName>
    </submittedName>
</protein>
<keyword evidence="1" id="KW-1133">Transmembrane helix</keyword>
<dbReference type="Proteomes" id="UP000638570">
    <property type="component" value="Unassembled WGS sequence"/>
</dbReference>
<reference evidence="3" key="1">
    <citation type="submission" date="2021-01" db="EMBL/GenBank/DDBJ databases">
        <title>Genome public.</title>
        <authorList>
            <person name="Liu C."/>
            <person name="Sun Q."/>
        </authorList>
    </citation>
    <scope>NUCLEOTIDE SEQUENCE [LARGE SCALE GENOMIC DNA]</scope>
    <source>
        <strain evidence="3">CGMCC 1.18722</strain>
    </source>
</reference>
<name>A0ABS1QWZ4_9GAMM</name>
<keyword evidence="3" id="KW-1185">Reference proteome</keyword>
<dbReference type="RefSeq" id="WP_202088656.1">
    <property type="nucleotide sequence ID" value="NZ_JAERTZ010000034.1"/>
</dbReference>